<dbReference type="AlphaFoldDB" id="A0AB73I2K4"/>
<dbReference type="InterPro" id="IPR005094">
    <property type="entry name" value="Endonuclease_MobA/VirD2"/>
</dbReference>
<accession>A0AB73I2K4</accession>
<evidence type="ECO:0000313" key="4">
    <source>
        <dbReference type="EMBL" id="MDH0144412.1"/>
    </source>
</evidence>
<sequence length="529" mass="58928">MIAKHVAMRSLRKSSFSDLVRYMCDPQDKRERVGHVQVSNCFSLEVEDAILEVTATQARNVRCETDKTYHLILSFRAGEEPDDKVLKHVEQRICAGLGYAEHQRISAVHHDTDNVHIHLAINKIHPSRLTLHSPFRDYKTLNLLCEKLEQELGLERDNHQSERLAARGRAGDLEHAAGIESLIGWVRRECLEQIIAADSWSALHQVMQANGLNLQLRGNGLTITSADNTVIKASSVSRDISKTKLEKALGPFQACVAKGHQTPPARQYQQRPMRSRMDTSELFTRYQAEQKNCAAARAKATSDAKAIRDQQITAAKRRAAIKRNALKLSGAAPLAKKILFGQISKSLLAAIDSTRAQYRQACRELTQQHRQRSWHEWLQHQARQGDAHALAALRARPCANGLKGNTLGGEAMTACPPSAAPQPDSITKQGTLIYRLDETAIRDSGNTLQVSRHATPEAVITALKLAIQRFGQPLNVNGSAEFKQQVIELAAQERLTIRFKDPSLEKQRLALLASKRQQSGKKASQGVRR</sequence>
<reference evidence="4" key="1">
    <citation type="submission" date="2022-09" db="EMBL/GenBank/DDBJ databases">
        <title>Intensive care unit water sources are persistently colonized with multi-drug resistant bacteria and are the site of extensive horizontal gene transfer of antibiotic resistance genes.</title>
        <authorList>
            <person name="Diorio-Toth L."/>
        </authorList>
    </citation>
    <scope>NUCLEOTIDE SEQUENCE</scope>
    <source>
        <strain evidence="4">GD04146</strain>
    </source>
</reference>
<feature type="domain" description="MobA/VirD2-like nuclease" evidence="1">
    <location>
        <begin position="22"/>
        <end position="154"/>
    </location>
</feature>
<feature type="domain" description="Large polyvalent protein-associated" evidence="2">
    <location>
        <begin position="424"/>
        <end position="509"/>
    </location>
</feature>
<organism evidence="4 5">
    <name type="scientific">Aquipseudomonas alcaligenes</name>
    <name type="common">Pseudomonas alcaligenes</name>
    <dbReference type="NCBI Taxonomy" id="43263"/>
    <lineage>
        <taxon>Bacteria</taxon>
        <taxon>Pseudomonadati</taxon>
        <taxon>Pseudomonadota</taxon>
        <taxon>Gammaproteobacteria</taxon>
        <taxon>Pseudomonadales</taxon>
        <taxon>Pseudomonadaceae</taxon>
        <taxon>Aquipseudomonas</taxon>
    </lineage>
</organism>
<dbReference type="InterPro" id="IPR054462">
    <property type="entry name" value="TraI_M"/>
</dbReference>
<dbReference type="InterPro" id="IPR049751">
    <property type="entry name" value="TraI/MobA_relaxases"/>
</dbReference>
<evidence type="ECO:0000259" key="1">
    <source>
        <dbReference type="Pfam" id="PF03432"/>
    </source>
</evidence>
<name>A0AB73I2K4_AQUAC</name>
<comment type="caution">
    <text evidence="4">The sequence shown here is derived from an EMBL/GenBank/DDBJ whole genome shotgun (WGS) entry which is preliminary data.</text>
</comment>
<dbReference type="RefSeq" id="WP_280003251.1">
    <property type="nucleotide sequence ID" value="NZ_JAODZF010000016.1"/>
</dbReference>
<dbReference type="NCBIfam" id="NF041893">
    <property type="entry name" value="TraI_MobP_relax"/>
    <property type="match status" value="1"/>
</dbReference>
<dbReference type="Proteomes" id="UP001158058">
    <property type="component" value="Unassembled WGS sequence"/>
</dbReference>
<protein>
    <submittedName>
        <fullName evidence="4">Relaxase/mobilization nuclease domain-containing protein</fullName>
    </submittedName>
</protein>
<dbReference type="InterPro" id="IPR040677">
    <property type="entry name" value="LPD7"/>
</dbReference>
<gene>
    <name evidence="4" type="ORF">N7380_19015</name>
</gene>
<evidence type="ECO:0000259" key="2">
    <source>
        <dbReference type="Pfam" id="PF18821"/>
    </source>
</evidence>
<evidence type="ECO:0000259" key="3">
    <source>
        <dbReference type="Pfam" id="PF22863"/>
    </source>
</evidence>
<dbReference type="Pfam" id="PF22863">
    <property type="entry name" value="TraI_middle"/>
    <property type="match status" value="1"/>
</dbReference>
<dbReference type="EMBL" id="JAODZF010000016">
    <property type="protein sequence ID" value="MDH0144412.1"/>
    <property type="molecule type" value="Genomic_DNA"/>
</dbReference>
<dbReference type="Pfam" id="PF18821">
    <property type="entry name" value="LPD7"/>
    <property type="match status" value="1"/>
</dbReference>
<feature type="domain" description="TraI-like middle" evidence="3">
    <location>
        <begin position="168"/>
        <end position="254"/>
    </location>
</feature>
<dbReference type="Pfam" id="PF03432">
    <property type="entry name" value="Relaxase"/>
    <property type="match status" value="1"/>
</dbReference>
<proteinExistence type="predicted"/>
<evidence type="ECO:0000313" key="5">
    <source>
        <dbReference type="Proteomes" id="UP001158058"/>
    </source>
</evidence>